<dbReference type="AlphaFoldDB" id="A0A2S1LEV0"/>
<dbReference type="Pfam" id="PF14343">
    <property type="entry name" value="PrcB_C"/>
    <property type="match status" value="1"/>
</dbReference>
<reference evidence="3 4" key="1">
    <citation type="submission" date="2017-04" db="EMBL/GenBank/DDBJ databases">
        <title>Compelte genome sequence of WV33.</title>
        <authorList>
            <person name="Lee P.C."/>
        </authorList>
    </citation>
    <scope>NUCLEOTIDE SEQUENCE [LARGE SCALE GENOMIC DNA]</scope>
    <source>
        <strain evidence="3 4">WV33</strain>
    </source>
</reference>
<proteinExistence type="predicted"/>
<dbReference type="EMBL" id="CP020918">
    <property type="protein sequence ID" value="AWG22273.1"/>
    <property type="molecule type" value="Genomic_DNA"/>
</dbReference>
<dbReference type="RefSeq" id="WP_108741201.1">
    <property type="nucleotide sequence ID" value="NZ_CP020918.1"/>
</dbReference>
<evidence type="ECO:0000313" key="4">
    <source>
        <dbReference type="Proteomes" id="UP000244527"/>
    </source>
</evidence>
<sequence length="142" mass="15529">MKKLGSVLLAAFVVSCGTTAVTTAKKQPLYQLLTQQPTGGASIKFYEILSEANEIKMLQNDPVLRKKISPNDLQNANFLILNMGEKPTAGYGVVVEEVMQTQDSIVVTVKESVPAEGTMVTQNITYPYAVLKINSKKPIRIK</sequence>
<feature type="signal peptide" evidence="1">
    <location>
        <begin position="1"/>
        <end position="20"/>
    </location>
</feature>
<feature type="chain" id="PRO_5015739827" description="PrcB C-terminal domain-containing protein" evidence="1">
    <location>
        <begin position="21"/>
        <end position="142"/>
    </location>
</feature>
<organism evidence="3 4">
    <name type="scientific">Flavobacterium faecale</name>
    <dbReference type="NCBI Taxonomy" id="1355330"/>
    <lineage>
        <taxon>Bacteria</taxon>
        <taxon>Pseudomonadati</taxon>
        <taxon>Bacteroidota</taxon>
        <taxon>Flavobacteriia</taxon>
        <taxon>Flavobacteriales</taxon>
        <taxon>Flavobacteriaceae</taxon>
        <taxon>Flavobacterium</taxon>
    </lineage>
</organism>
<evidence type="ECO:0000256" key="1">
    <source>
        <dbReference type="SAM" id="SignalP"/>
    </source>
</evidence>
<dbReference type="PROSITE" id="PS51257">
    <property type="entry name" value="PROKAR_LIPOPROTEIN"/>
    <property type="match status" value="1"/>
</dbReference>
<gene>
    <name evidence="3" type="ORF">FFWV33_12460</name>
</gene>
<accession>A0A2S1LEV0</accession>
<keyword evidence="1" id="KW-0732">Signal</keyword>
<evidence type="ECO:0000259" key="2">
    <source>
        <dbReference type="Pfam" id="PF14343"/>
    </source>
</evidence>
<evidence type="ECO:0000313" key="3">
    <source>
        <dbReference type="EMBL" id="AWG22273.1"/>
    </source>
</evidence>
<dbReference type="OrthoDB" id="1377159at2"/>
<dbReference type="Proteomes" id="UP000244527">
    <property type="component" value="Chromosome"/>
</dbReference>
<keyword evidence="4" id="KW-1185">Reference proteome</keyword>
<dbReference type="KEGG" id="ffa:FFWV33_12460"/>
<protein>
    <recommendedName>
        <fullName evidence="2">PrcB C-terminal domain-containing protein</fullName>
    </recommendedName>
</protein>
<name>A0A2S1LEV0_9FLAO</name>
<dbReference type="InterPro" id="IPR025748">
    <property type="entry name" value="PrcB_C_dom"/>
</dbReference>
<feature type="domain" description="PrcB C-terminal" evidence="2">
    <location>
        <begin position="79"/>
        <end position="134"/>
    </location>
</feature>